<name>A0ACC0VCE3_9HYPO</name>
<dbReference type="EMBL" id="CM047940">
    <property type="protein sequence ID" value="KAI9903546.1"/>
    <property type="molecule type" value="Genomic_DNA"/>
</dbReference>
<evidence type="ECO:0000313" key="1">
    <source>
        <dbReference type="EMBL" id="KAI9903546.1"/>
    </source>
</evidence>
<sequence length="450" mass="49819">MAPLILHNVPEEECYVGDDGIKRPYAMYFNQQDHHTGSMRSRRNAPETGSFGKSTRRSRTRTATPARGRENATQAGADKIFGDWMSNNQAIAAAASAASRAEQDERETAAGQQAQEKKNKKKSQPVEVMLRGYRSSEHQYAAVERFESLAGTILEDYPRQPPPETSRWTSQLRDPSFTRHRRLGPEERAMVNRTDGGEHWVKVTFESAEAADRAVYASPQKVQGHLIYAEPYRGVKPPKDEAYPDYDSLESDRDRARSLPAAFGVGGGLNPPRKTNTGTSTFPTNFRSRLFDLNEESPPGSLASSQTIETGTIATTNTSSSHTVVPALDVFSPIDTTAVATATSAAASSGAEPLGRDDPVFCRRIPTARRANLLPAEQALLPQQSAAQRFLAFLPILSWFGGSFIGNEVPRTETGEFDRRTASLYWQIMWFLDYWFLLFGGDLTTVEKDD</sequence>
<keyword evidence="2" id="KW-1185">Reference proteome</keyword>
<comment type="caution">
    <text evidence="1">The sequence shown here is derived from an EMBL/GenBank/DDBJ whole genome shotgun (WGS) entry which is preliminary data.</text>
</comment>
<evidence type="ECO:0000313" key="2">
    <source>
        <dbReference type="Proteomes" id="UP001163324"/>
    </source>
</evidence>
<dbReference type="Proteomes" id="UP001163324">
    <property type="component" value="Chromosome 1"/>
</dbReference>
<accession>A0ACC0VCE3</accession>
<reference evidence="1" key="1">
    <citation type="submission" date="2022-10" db="EMBL/GenBank/DDBJ databases">
        <title>Complete Genome of Trichothecium roseum strain YXFP-22015, a Plant Pathogen Isolated from Citrus.</title>
        <authorList>
            <person name="Wang Y."/>
            <person name="Zhu L."/>
        </authorList>
    </citation>
    <scope>NUCLEOTIDE SEQUENCE</scope>
    <source>
        <strain evidence="1">YXFP-22015</strain>
    </source>
</reference>
<proteinExistence type="predicted"/>
<gene>
    <name evidence="1" type="ORF">N3K66_000075</name>
</gene>
<protein>
    <submittedName>
        <fullName evidence="1">Uncharacterized protein</fullName>
    </submittedName>
</protein>
<organism evidence="1 2">
    <name type="scientific">Trichothecium roseum</name>
    <dbReference type="NCBI Taxonomy" id="47278"/>
    <lineage>
        <taxon>Eukaryota</taxon>
        <taxon>Fungi</taxon>
        <taxon>Dikarya</taxon>
        <taxon>Ascomycota</taxon>
        <taxon>Pezizomycotina</taxon>
        <taxon>Sordariomycetes</taxon>
        <taxon>Hypocreomycetidae</taxon>
        <taxon>Hypocreales</taxon>
        <taxon>Hypocreales incertae sedis</taxon>
        <taxon>Trichothecium</taxon>
    </lineage>
</organism>